<dbReference type="EMBL" id="BNBE01000001">
    <property type="protein sequence ID" value="GHF99523.1"/>
    <property type="molecule type" value="Genomic_DNA"/>
</dbReference>
<evidence type="ECO:0000313" key="4">
    <source>
        <dbReference type="Proteomes" id="UP000632849"/>
    </source>
</evidence>
<dbReference type="PANTHER" id="PTHR36833:SF1">
    <property type="entry name" value="INTEGRAL MEMBRANE TRANSPORT PROTEIN"/>
    <property type="match status" value="1"/>
</dbReference>
<feature type="transmembrane region" description="Helical" evidence="2">
    <location>
        <begin position="262"/>
        <end position="280"/>
    </location>
</feature>
<keyword evidence="2" id="KW-0812">Transmembrane</keyword>
<keyword evidence="2" id="KW-1133">Transmembrane helix</keyword>
<feature type="transmembrane region" description="Helical" evidence="2">
    <location>
        <begin position="292"/>
        <end position="312"/>
    </location>
</feature>
<evidence type="ECO:0000256" key="1">
    <source>
        <dbReference type="SAM" id="MobiDB-lite"/>
    </source>
</evidence>
<gene>
    <name evidence="3" type="ORF">GCM10017667_33100</name>
</gene>
<evidence type="ECO:0000313" key="3">
    <source>
        <dbReference type="EMBL" id="GHF99523.1"/>
    </source>
</evidence>
<dbReference type="AlphaFoldDB" id="A0A919EM99"/>
<protein>
    <submittedName>
        <fullName evidence="3">Transporter</fullName>
    </submittedName>
</protein>
<reference evidence="3" key="1">
    <citation type="journal article" date="2014" name="Int. J. Syst. Evol. Microbiol.">
        <title>Complete genome sequence of Corynebacterium casei LMG S-19264T (=DSM 44701T), isolated from a smear-ripened cheese.</title>
        <authorList>
            <consortium name="US DOE Joint Genome Institute (JGI-PGF)"/>
            <person name="Walter F."/>
            <person name="Albersmeier A."/>
            <person name="Kalinowski J."/>
            <person name="Ruckert C."/>
        </authorList>
    </citation>
    <scope>NUCLEOTIDE SEQUENCE</scope>
    <source>
        <strain evidence="3">JCM 4122</strain>
    </source>
</reference>
<proteinExistence type="predicted"/>
<feature type="transmembrane region" description="Helical" evidence="2">
    <location>
        <begin position="81"/>
        <end position="106"/>
    </location>
</feature>
<keyword evidence="2" id="KW-0472">Membrane</keyword>
<feature type="compositionally biased region" description="Gly residues" evidence="1">
    <location>
        <begin position="13"/>
        <end position="29"/>
    </location>
</feature>
<comment type="caution">
    <text evidence="3">The sequence shown here is derived from an EMBL/GenBank/DDBJ whole genome shotgun (WGS) entry which is preliminary data.</text>
</comment>
<feature type="transmembrane region" description="Helical" evidence="2">
    <location>
        <begin position="174"/>
        <end position="191"/>
    </location>
</feature>
<dbReference type="RefSeq" id="WP_373310204.1">
    <property type="nucleotide sequence ID" value="NZ_BNBE01000001.1"/>
</dbReference>
<dbReference type="Proteomes" id="UP000632849">
    <property type="component" value="Unassembled WGS sequence"/>
</dbReference>
<evidence type="ECO:0000256" key="2">
    <source>
        <dbReference type="SAM" id="Phobius"/>
    </source>
</evidence>
<dbReference type="PANTHER" id="PTHR36833">
    <property type="entry name" value="SLR0610 PROTEIN-RELATED"/>
    <property type="match status" value="1"/>
</dbReference>
<dbReference type="InterPro" id="IPR010390">
    <property type="entry name" value="ABC-2_transporter-like"/>
</dbReference>
<accession>A0A919EM99</accession>
<name>A0A919EM99_STRFL</name>
<dbReference type="Pfam" id="PF06182">
    <property type="entry name" value="ABC2_membrane_6"/>
    <property type="match status" value="1"/>
</dbReference>
<feature type="region of interest" description="Disordered" evidence="1">
    <location>
        <begin position="1"/>
        <end position="29"/>
    </location>
</feature>
<organism evidence="3 4">
    <name type="scientific">Streptomyces filamentosus</name>
    <name type="common">Streptomyces roseosporus</name>
    <dbReference type="NCBI Taxonomy" id="67294"/>
    <lineage>
        <taxon>Bacteria</taxon>
        <taxon>Bacillati</taxon>
        <taxon>Actinomycetota</taxon>
        <taxon>Actinomycetes</taxon>
        <taxon>Kitasatosporales</taxon>
        <taxon>Streptomycetaceae</taxon>
        <taxon>Streptomyces</taxon>
    </lineage>
</organism>
<sequence>MAERLRTPVGEPYGTGGRGPSPYGTGSGGPAPYGTDIDGPFPYGADPGGPSPYRTAVEGLRTYRMVAAMWIRSTMAYRASFALTLFTSFCVTFFDFVVILLMFGQVRGLGGFSFAEVAFLYGSTGTAFGAADLTMGSLQRMGRRIRDGSLDVFLLRPVPLLAQVAADKFALRRLGRVLQGLMVLVWSLVLLRDEVAWSWEKVLMVPGMVVCGAVIFMAVMVLGASALFWLQDASEVTNAFTYGGNTLLQYPPAVFAQDLVKGVVYVVPLAFVNWLPALYVLGRPAPAGVPSWAAFAPPFVALVCCAVAGLAWRTGVRAYRSTGS</sequence>
<feature type="transmembrane region" description="Helical" evidence="2">
    <location>
        <begin position="118"/>
        <end position="138"/>
    </location>
</feature>
<keyword evidence="4" id="KW-1185">Reference proteome</keyword>
<reference evidence="3" key="2">
    <citation type="submission" date="2020-09" db="EMBL/GenBank/DDBJ databases">
        <authorList>
            <person name="Sun Q."/>
            <person name="Ohkuma M."/>
        </authorList>
    </citation>
    <scope>NUCLEOTIDE SEQUENCE</scope>
    <source>
        <strain evidence="3">JCM 4122</strain>
    </source>
</reference>
<feature type="transmembrane region" description="Helical" evidence="2">
    <location>
        <begin position="203"/>
        <end position="230"/>
    </location>
</feature>